<proteinExistence type="predicted"/>
<feature type="region of interest" description="Disordered" evidence="1">
    <location>
        <begin position="1448"/>
        <end position="1482"/>
    </location>
</feature>
<dbReference type="InterPro" id="IPR027866">
    <property type="entry name" value="RESF1"/>
</dbReference>
<dbReference type="InParanoid" id="A0A6I8PGB2"/>
<dbReference type="RefSeq" id="XP_028911605.1">
    <property type="nucleotide sequence ID" value="XM_029055772.2"/>
</dbReference>
<feature type="region of interest" description="Disordered" evidence="1">
    <location>
        <begin position="1198"/>
        <end position="1236"/>
    </location>
</feature>
<feature type="region of interest" description="Disordered" evidence="1">
    <location>
        <begin position="261"/>
        <end position="280"/>
    </location>
</feature>
<evidence type="ECO:0000313" key="2">
    <source>
        <dbReference type="Ensembl" id="ENSOANP00000053951.1"/>
    </source>
</evidence>
<feature type="region of interest" description="Disordered" evidence="1">
    <location>
        <begin position="1033"/>
        <end position="1085"/>
    </location>
</feature>
<feature type="region of interest" description="Disordered" evidence="1">
    <location>
        <begin position="1834"/>
        <end position="1900"/>
    </location>
</feature>
<sequence length="1924" mass="208216">MAWNTKPQDNIVLPSYSGSQSSFLSQALRSPPVYTQRNTFASQGSCTEPRNPQDIFMYPANVQGISQPSQYPNVAGYPPARQAAAREMPGMGTIVSQSSAKRTALPCIMPKAHHQTSQVPLGSRQNSWTNPSLNDPSHFPVRPSAVSSQNGIGATIPNAIPPQNQYVTSVAYPVPQRVVALSLPSRFSSLYQGNPDASGSSLELQVGWPGQCDSNRPSVSQEHGAASLAPPGQYPGSLRGSAIQNVQKEIPLSMSSLQTAHGQSLNCKGAAPPPPYPPTQSQQYMAVQMVVEMNPNNPRRYYSRFANPKLSGGQQLAEPPAGEPLRSPQALLLDANPFSQPHCQNTIGYNPAAGSPWSSNGNVRPKRLFHEPGGPAAEGGNPPRKPMPEAPTGPGAGVAPEPPVRPVPRGGNQLGALEGPPAPPRAGLVNRGRGRLAWDALRGGAVGSLEGSGDSKAGMTVVTKEGLVSDVKKLLAMRNEVVKFAKQIKMKKNLLIAKGGNSVATTSSLDSPKVSPGLSSQIAAEGQTFPQTTASPECQPSTGPRSAPPDWRHPTSIQGFSSHGRIIQGSGSVLLNSVICDQVPQLDRVNHSLEKNSALGQKILSSSNPALGTPEQTAVSPSCDIDKVGSVDRGRQRLAAEPAQASGQVLLKRKESLKKDIVSCNKLLANLLQSKSPTFSDGIHFSYSGLTDPNEKILLSQSNYSESDGRSTVTGRQSGEKTGAAPNASNSSPETSTAAGSPVVPDPCCKADNNNYSMEELAACLALWKRAPAEPVDIPDPEITVAPDQAPLPLEGGLNECPGPGLENLPSKALRAADDSVLSSVVVSGVLKPDPVSSSLTKGVELQVAVVSPLIVSEAKGLTDPATKPEEPLHEAVYPVIQEGSVCSLRAHLQEKDGTGASPQAGAERGHGETDTSPPEAIAAIKKVGAPVVSVGGYVIAWGSVNSTQSMVIELEKSGRWVPRLSVGLEEDHHFPQLSSSTSGENQEQWALTELKETDAPTSDGDSPQIANVCSLVEGGVFYNSQIAHMFSSDSPTEMEDPTASAGDGAVLGTRAPDPLDPGKLGPDRRVAGSEEQSGLPFPDPLSKSSCFAKSSGLPESAASLQLRDPTVGQKITNIKNTGNLGCDGSCSSIQYQLDLPLEEMAVFPDKDRHPGRLFNPDKNLMWESHPTVTDEVSIKYLEDQLSELLREFPYGLEKSHPQKKIPETENPKPSEPPARMVKDPDSCCPRNADPEDPISQIQIVILNSEQVKELFPESTEQLPGTEKLGDSPSAEFTPENRDRDLPRLPVIDPVTSEAGDDETRTSDGRATVYGGGPHSSCDISQADPSEKKNISDQCSQSEALNHQTGHPADADRVVPITEGKSPMENNFHASGELPERKQHSPVIIPIEDRPKEEHNRSSKTELEPTDKVRSHDKEVASEKVLKPWKKKRKLKFHEVSFVGKEVARHKRVAKGPTQEEASTRHFSPSNRKEKRVFSLPNKDFHKKEASLRGEASLRDVASAESFKLGYSAKSHSKFSLEQKKSEPSNNVFDWEKREHDKLEQNSGRVNELKSSKNERNKIPGKELSTDVRTGDSEKDTQSNTARTPSITSNSSKFKDISHKTTGVFSSQGYLMRRKRKEKISKQDSKKTQEKREMKKAGPSASEKVWHNKFTFKLVNCGKPSEGHATWRCKRPLEALTHRSKSIHSHRIRAQSDSEKNFTKKVRAKMGEKKLGKTYSENSGRPDANLICLNKKVKFTKMPLQENEPKDQKKVYLNRVAFKRTAQESICLTKLDCSPGKHLGKIKSANELEMGSDGKSCFSSPERPRMLEFKLCPDVLLKNVRGDDEVLEEKTFPRKEQAPVEGIKSTKEDWLKCSPQKKRKMEAAKNQDDSHPPLPRAPKRSYSGGDATQGSATDSKAMFQTFKKLYMEKRSKSLDSSPTT</sequence>
<dbReference type="GO" id="GO:1990226">
    <property type="term" value="F:histone methyltransferase binding"/>
    <property type="evidence" value="ECO:0000318"/>
    <property type="project" value="GO_Central"/>
</dbReference>
<accession>A0A6I8PGB2</accession>
<dbReference type="PANTHER" id="PTHR21604:SF0">
    <property type="entry name" value="RETROELEMENT SILENCING FACTOR 1"/>
    <property type="match status" value="1"/>
</dbReference>
<feature type="compositionally biased region" description="Basic and acidic residues" evidence="1">
    <location>
        <begin position="1551"/>
        <end position="1581"/>
    </location>
</feature>
<dbReference type="PANTHER" id="PTHR21604">
    <property type="entry name" value="RETROELEMENT SILENCING FACTOR 1"/>
    <property type="match status" value="1"/>
</dbReference>
<dbReference type="GeneTree" id="ENSGT00390000018491"/>
<feature type="compositionally biased region" description="Polar residues" evidence="1">
    <location>
        <begin position="1582"/>
        <end position="1596"/>
    </location>
</feature>
<feature type="compositionally biased region" description="Polar residues" evidence="1">
    <location>
        <begin position="701"/>
        <end position="717"/>
    </location>
</feature>
<dbReference type="Proteomes" id="UP000002279">
    <property type="component" value="Chromosome 2"/>
</dbReference>
<feature type="compositionally biased region" description="Polar residues" evidence="1">
    <location>
        <begin position="517"/>
        <end position="544"/>
    </location>
</feature>
<feature type="compositionally biased region" description="Basic and acidic residues" evidence="1">
    <location>
        <begin position="1624"/>
        <end position="1640"/>
    </location>
</feature>
<feature type="region of interest" description="Disordered" evidence="1">
    <location>
        <begin position="1257"/>
        <end position="1425"/>
    </location>
</feature>
<feature type="compositionally biased region" description="Polar residues" evidence="1">
    <location>
        <begin position="727"/>
        <end position="739"/>
    </location>
</feature>
<feature type="compositionally biased region" description="Polar residues" evidence="1">
    <location>
        <begin position="1336"/>
        <end position="1349"/>
    </location>
</feature>
<feature type="region of interest" description="Disordered" evidence="1">
    <location>
        <begin position="194"/>
        <end position="239"/>
    </location>
</feature>
<feature type="compositionally biased region" description="Polar residues" evidence="1">
    <location>
        <begin position="1604"/>
        <end position="1613"/>
    </location>
</feature>
<dbReference type="OMA" id="TYKQMYL"/>
<feature type="region of interest" description="Disordered" evidence="1">
    <location>
        <begin position="896"/>
        <end position="918"/>
    </location>
</feature>
<dbReference type="Bgee" id="ENSOANG00000046141">
    <property type="expression patterns" value="Expressed in testis and 7 other cell types or tissues"/>
</dbReference>
<reference evidence="2" key="2">
    <citation type="submission" date="2025-08" db="UniProtKB">
        <authorList>
            <consortium name="Ensembl"/>
        </authorList>
    </citation>
    <scope>IDENTIFICATION</scope>
    <source>
        <strain evidence="2">Glennie</strain>
    </source>
</reference>
<reference evidence="2" key="3">
    <citation type="submission" date="2025-09" db="UniProtKB">
        <authorList>
            <consortium name="Ensembl"/>
        </authorList>
    </citation>
    <scope>IDENTIFICATION</scope>
    <source>
        <strain evidence="2">Glennie</strain>
    </source>
</reference>
<feature type="compositionally biased region" description="Basic and acidic residues" evidence="1">
    <location>
        <begin position="1391"/>
        <end position="1425"/>
    </location>
</feature>
<name>A0A6I8PGB2_ORNAN</name>
<feature type="compositionally biased region" description="Basic and acidic residues" evidence="1">
    <location>
        <begin position="1534"/>
        <end position="1544"/>
    </location>
</feature>
<organism evidence="2 3">
    <name type="scientific">Ornithorhynchus anatinus</name>
    <name type="common">Duckbill platypus</name>
    <dbReference type="NCBI Taxonomy" id="9258"/>
    <lineage>
        <taxon>Eukaryota</taxon>
        <taxon>Metazoa</taxon>
        <taxon>Chordata</taxon>
        <taxon>Craniata</taxon>
        <taxon>Vertebrata</taxon>
        <taxon>Euteleostomi</taxon>
        <taxon>Mammalia</taxon>
        <taxon>Monotremata</taxon>
        <taxon>Ornithorhynchidae</taxon>
        <taxon>Ornithorhynchus</taxon>
    </lineage>
</organism>
<feature type="region of interest" description="Disordered" evidence="1">
    <location>
        <begin position="1514"/>
        <end position="1646"/>
    </location>
</feature>
<dbReference type="GO" id="GO:0005634">
    <property type="term" value="C:nucleus"/>
    <property type="evidence" value="ECO:0000318"/>
    <property type="project" value="GO_Central"/>
</dbReference>
<protein>
    <submittedName>
        <fullName evidence="2">Retroelement silencing factor 1</fullName>
    </submittedName>
</protein>
<evidence type="ECO:0000256" key="1">
    <source>
        <dbReference type="SAM" id="MobiDB-lite"/>
    </source>
</evidence>
<feature type="region of interest" description="Disordered" evidence="1">
    <location>
        <begin position="701"/>
        <end position="746"/>
    </location>
</feature>
<feature type="compositionally biased region" description="Low complexity" evidence="1">
    <location>
        <begin position="371"/>
        <end position="382"/>
    </location>
</feature>
<feature type="compositionally biased region" description="Polar residues" evidence="1">
    <location>
        <begin position="194"/>
        <end position="203"/>
    </location>
</feature>
<keyword evidence="3" id="KW-1185">Reference proteome</keyword>
<dbReference type="CTD" id="55196"/>
<feature type="compositionally biased region" description="Basic and acidic residues" evidence="1">
    <location>
        <begin position="1198"/>
        <end position="1213"/>
    </location>
</feature>
<dbReference type="Pfam" id="PF15395">
    <property type="entry name" value="DUF4617"/>
    <property type="match status" value="1"/>
</dbReference>
<evidence type="ECO:0000313" key="3">
    <source>
        <dbReference type="Proteomes" id="UP000002279"/>
    </source>
</evidence>
<dbReference type="FunCoup" id="A0A6I8PGB2">
    <property type="interactions" value="1171"/>
</dbReference>
<dbReference type="RefSeq" id="XP_028911596.1">
    <property type="nucleotide sequence ID" value="XM_029055763.2"/>
</dbReference>
<feature type="compositionally biased region" description="Polar residues" evidence="1">
    <location>
        <begin position="212"/>
        <end position="221"/>
    </location>
</feature>
<dbReference type="KEGG" id="oaa:103165685"/>
<dbReference type="RefSeq" id="XP_028911586.1">
    <property type="nucleotide sequence ID" value="XM_029055753.2"/>
</dbReference>
<gene>
    <name evidence="2" type="primary">RESF1</name>
</gene>
<feature type="region of interest" description="Disordered" evidence="1">
    <location>
        <begin position="303"/>
        <end position="326"/>
    </location>
</feature>
<feature type="compositionally biased region" description="Basic and acidic residues" evidence="1">
    <location>
        <begin position="1865"/>
        <end position="1875"/>
    </location>
</feature>
<dbReference type="Ensembl" id="ENSOANT00000048749.1">
    <property type="protein sequence ID" value="ENSOANP00000053951.1"/>
    <property type="gene ID" value="ENSOANG00000046141.1"/>
</dbReference>
<feature type="region of interest" description="Disordered" evidence="1">
    <location>
        <begin position="349"/>
        <end position="430"/>
    </location>
</feature>
<feature type="region of interest" description="Disordered" evidence="1">
    <location>
        <begin position="501"/>
        <end position="552"/>
    </location>
</feature>
<reference evidence="2 3" key="1">
    <citation type="journal article" date="2008" name="Nature">
        <title>Genome analysis of the platypus reveals unique signatures of evolution.</title>
        <authorList>
            <person name="Warren W.C."/>
            <person name="Hillier L.W."/>
            <person name="Marshall Graves J.A."/>
            <person name="Birney E."/>
            <person name="Ponting C.P."/>
            <person name="Grutzner F."/>
            <person name="Belov K."/>
            <person name="Miller W."/>
            <person name="Clarke L."/>
            <person name="Chinwalla A.T."/>
            <person name="Yang S.P."/>
            <person name="Heger A."/>
            <person name="Locke D.P."/>
            <person name="Miethke P."/>
            <person name="Waters P.D."/>
            <person name="Veyrunes F."/>
            <person name="Fulton L."/>
            <person name="Fulton B."/>
            <person name="Graves T."/>
            <person name="Wallis J."/>
            <person name="Puente X.S."/>
            <person name="Lopez-Otin C."/>
            <person name="Ordonez G.R."/>
            <person name="Eichler E.E."/>
            <person name="Chen L."/>
            <person name="Cheng Z."/>
            <person name="Deakin J.E."/>
            <person name="Alsop A."/>
            <person name="Thompson K."/>
            <person name="Kirby P."/>
            <person name="Papenfuss A.T."/>
            <person name="Wakefield M.J."/>
            <person name="Olender T."/>
            <person name="Lancet D."/>
            <person name="Huttley G.A."/>
            <person name="Smit A.F."/>
            <person name="Pask A."/>
            <person name="Temple-Smith P."/>
            <person name="Batzer M.A."/>
            <person name="Walker J.A."/>
            <person name="Konkel M.K."/>
            <person name="Harris R.S."/>
            <person name="Whittington C.M."/>
            <person name="Wong E.S."/>
            <person name="Gemmell N.J."/>
            <person name="Buschiazzo E."/>
            <person name="Vargas Jentzsch I.M."/>
            <person name="Merkel A."/>
            <person name="Schmitz J."/>
            <person name="Zemann A."/>
            <person name="Churakov G."/>
            <person name="Kriegs J.O."/>
            <person name="Brosius J."/>
            <person name="Murchison E.P."/>
            <person name="Sachidanandam R."/>
            <person name="Smith C."/>
            <person name="Hannon G.J."/>
            <person name="Tsend-Ayush E."/>
            <person name="McMillan D."/>
            <person name="Attenborough R."/>
            <person name="Rens W."/>
            <person name="Ferguson-Smith M."/>
            <person name="Lefevre C.M."/>
            <person name="Sharp J.A."/>
            <person name="Nicholas K.R."/>
            <person name="Ray D.A."/>
            <person name="Kube M."/>
            <person name="Reinhardt R."/>
            <person name="Pringle T.H."/>
            <person name="Taylor J."/>
            <person name="Jones R.C."/>
            <person name="Nixon B."/>
            <person name="Dacheux J.L."/>
            <person name="Niwa H."/>
            <person name="Sekita Y."/>
            <person name="Huang X."/>
            <person name="Stark A."/>
            <person name="Kheradpour P."/>
            <person name="Kellis M."/>
            <person name="Flicek P."/>
            <person name="Chen Y."/>
            <person name="Webber C."/>
            <person name="Hardison R."/>
            <person name="Nelson J."/>
            <person name="Hallsworth-Pepin K."/>
            <person name="Delehaunty K."/>
            <person name="Markovic C."/>
            <person name="Minx P."/>
            <person name="Feng Y."/>
            <person name="Kremitzki C."/>
            <person name="Mitreva M."/>
            <person name="Glasscock J."/>
            <person name="Wylie T."/>
            <person name="Wohldmann P."/>
            <person name="Thiru P."/>
            <person name="Nhan M.N."/>
            <person name="Pohl C.S."/>
            <person name="Smith S.M."/>
            <person name="Hou S."/>
            <person name="Nefedov M."/>
            <person name="de Jong P.J."/>
            <person name="Renfree M.B."/>
            <person name="Mardis E.R."/>
            <person name="Wilson R.K."/>
        </authorList>
    </citation>
    <scope>NUCLEOTIDE SEQUENCE [LARGE SCALE GENOMIC DNA]</scope>
    <source>
        <strain evidence="2 3">Glennie</strain>
    </source>
</reference>
<dbReference type="GeneID" id="103165685"/>
<feature type="compositionally biased region" description="Basic and acidic residues" evidence="1">
    <location>
        <begin position="1834"/>
        <end position="1855"/>
    </location>
</feature>
<dbReference type="OrthoDB" id="9909281at2759"/>